<reference evidence="1" key="2">
    <citation type="journal article" date="2021" name="Microbiome">
        <title>Successional dynamics and alternative stable states in a saline activated sludge microbial community over 9 years.</title>
        <authorList>
            <person name="Wang Y."/>
            <person name="Ye J."/>
            <person name="Ju F."/>
            <person name="Liu L."/>
            <person name="Boyd J.A."/>
            <person name="Deng Y."/>
            <person name="Parks D.H."/>
            <person name="Jiang X."/>
            <person name="Yin X."/>
            <person name="Woodcroft B.J."/>
            <person name="Tyson G.W."/>
            <person name="Hugenholtz P."/>
            <person name="Polz M.F."/>
            <person name="Zhang T."/>
        </authorList>
    </citation>
    <scope>NUCLEOTIDE SEQUENCE</scope>
    <source>
        <strain evidence="1">HKST-UBA09</strain>
    </source>
</reference>
<comment type="caution">
    <text evidence="1">The sequence shown here is derived from an EMBL/GenBank/DDBJ whole genome shotgun (WGS) entry which is preliminary data.</text>
</comment>
<evidence type="ECO:0000313" key="2">
    <source>
        <dbReference type="Proteomes" id="UP000714915"/>
    </source>
</evidence>
<protein>
    <submittedName>
        <fullName evidence="1">DUF2797 domain-containing protein</fullName>
    </submittedName>
</protein>
<accession>A0A955RLP4</accession>
<name>A0A955RLP4_9BACT</name>
<dbReference type="EMBL" id="JAGQLF010000079">
    <property type="protein sequence ID" value="MCA9387281.1"/>
    <property type="molecule type" value="Genomic_DNA"/>
</dbReference>
<dbReference type="Pfam" id="PF10977">
    <property type="entry name" value="DUF2797"/>
    <property type="match status" value="1"/>
</dbReference>
<proteinExistence type="predicted"/>
<evidence type="ECO:0000313" key="1">
    <source>
        <dbReference type="EMBL" id="MCA9387281.1"/>
    </source>
</evidence>
<dbReference type="InterPro" id="IPR021246">
    <property type="entry name" value="DUF2797"/>
</dbReference>
<sequence length="309" mass="36813">MNETDTQKQIINISWKFNKKDESYYPTITLFDHNTNEVQVLMLRNYIFNYILTTERYCPGYHYLDGYHPCPYNNILNKDSYSQCFYCDKKQGFREAFLFQGEANEFMQEYLKQKHYVYLAYFEPGIVKVGTAAESRKFLRPIEQDALVYMFIAESDGFSIQDLEHTISKEIGLTEAVRSGHKFRYLSQKPNVDKAKKLLMSYFAKIYDRYKDNDKFSSWIIEKPELVDLSSLVTYPEDEVYKVKNSETDYLVGKFHAIRGRYTIFENSNILLAVDERRIIGKYIKDYQDDYHYKVENRKSEIKDQLSMI</sequence>
<dbReference type="AlphaFoldDB" id="A0A955RLP4"/>
<gene>
    <name evidence="1" type="ORF">KC669_04575</name>
</gene>
<organism evidence="1 2">
    <name type="scientific">Candidatus Dojkabacteria bacterium</name>
    <dbReference type="NCBI Taxonomy" id="2099670"/>
    <lineage>
        <taxon>Bacteria</taxon>
        <taxon>Candidatus Dojkabacteria</taxon>
    </lineage>
</organism>
<dbReference type="Proteomes" id="UP000714915">
    <property type="component" value="Unassembled WGS sequence"/>
</dbReference>
<reference evidence="1" key="1">
    <citation type="submission" date="2020-04" db="EMBL/GenBank/DDBJ databases">
        <authorList>
            <person name="Zhang T."/>
        </authorList>
    </citation>
    <scope>NUCLEOTIDE SEQUENCE</scope>
    <source>
        <strain evidence="1">HKST-UBA09</strain>
    </source>
</reference>